<organism evidence="1 2">
    <name type="scientific">Candidatus Nitrosocosmicus arcticus</name>
    <dbReference type="NCBI Taxonomy" id="2035267"/>
    <lineage>
        <taxon>Archaea</taxon>
        <taxon>Nitrososphaerota</taxon>
        <taxon>Nitrososphaeria</taxon>
        <taxon>Nitrososphaerales</taxon>
        <taxon>Nitrososphaeraceae</taxon>
        <taxon>Candidatus Nitrosocosmicus</taxon>
    </lineage>
</organism>
<name>A0A557SW61_9ARCH</name>
<accession>A0A557SW61</accession>
<evidence type="ECO:0000313" key="2">
    <source>
        <dbReference type="Proteomes" id="UP000315289"/>
    </source>
</evidence>
<sequence>MSVYNAVTPETKIVPNILIQLIYSINIDKIHLRFYPQTRTTAVFN</sequence>
<dbReference type="AlphaFoldDB" id="A0A557SW61"/>
<proteinExistence type="predicted"/>
<reference evidence="1 2" key="1">
    <citation type="journal article" date="2019" name="Front. Microbiol.">
        <title>Ammonia Oxidation by the Arctic Terrestrial Thaumarchaeote Candidatus Nitrosocosmicus arcticus Is Stimulated by Increasing Temperatures.</title>
        <authorList>
            <person name="Alves R.J.E."/>
            <person name="Kerou M."/>
            <person name="Zappe A."/>
            <person name="Bittner R."/>
            <person name="Abby S.S."/>
            <person name="Schmidt H.A."/>
            <person name="Pfeifer K."/>
            <person name="Schleper C."/>
        </authorList>
    </citation>
    <scope>NUCLEOTIDE SEQUENCE [LARGE SCALE GENOMIC DNA]</scope>
    <source>
        <strain evidence="1 2">Kfb</strain>
    </source>
</reference>
<keyword evidence="2" id="KW-1185">Reference proteome</keyword>
<comment type="caution">
    <text evidence="1">The sequence shown here is derived from an EMBL/GenBank/DDBJ whole genome shotgun (WGS) entry which is preliminary data.</text>
</comment>
<evidence type="ECO:0000313" key="1">
    <source>
        <dbReference type="EMBL" id="TVP40844.1"/>
    </source>
</evidence>
<dbReference type="Proteomes" id="UP000315289">
    <property type="component" value="Unassembled WGS sequence"/>
</dbReference>
<protein>
    <submittedName>
        <fullName evidence="1">Uncharacterized protein</fullName>
    </submittedName>
</protein>
<gene>
    <name evidence="1" type="ORF">NARC_50025</name>
</gene>
<dbReference type="EMBL" id="VOAH01000005">
    <property type="protein sequence ID" value="TVP40844.1"/>
    <property type="molecule type" value="Genomic_DNA"/>
</dbReference>